<dbReference type="InterPro" id="IPR051459">
    <property type="entry name" value="Cytochrome_c-type_DH"/>
</dbReference>
<keyword evidence="3 4" id="KW-0408">Iron</keyword>
<evidence type="ECO:0000313" key="8">
    <source>
        <dbReference type="Proteomes" id="UP001597526"/>
    </source>
</evidence>
<dbReference type="PROSITE" id="PS51007">
    <property type="entry name" value="CYTC"/>
    <property type="match status" value="1"/>
</dbReference>
<evidence type="ECO:0000256" key="2">
    <source>
        <dbReference type="ARBA" id="ARBA00022723"/>
    </source>
</evidence>
<gene>
    <name evidence="7" type="ORF">ACFSQJ_15365</name>
</gene>
<evidence type="ECO:0000256" key="1">
    <source>
        <dbReference type="ARBA" id="ARBA00022617"/>
    </source>
</evidence>
<evidence type="ECO:0000256" key="5">
    <source>
        <dbReference type="SAM" id="SignalP"/>
    </source>
</evidence>
<evidence type="ECO:0000259" key="6">
    <source>
        <dbReference type="PROSITE" id="PS51007"/>
    </source>
</evidence>
<dbReference type="SUPFAM" id="SSF46626">
    <property type="entry name" value="Cytochrome c"/>
    <property type="match status" value="1"/>
</dbReference>
<dbReference type="InterPro" id="IPR009056">
    <property type="entry name" value="Cyt_c-like_dom"/>
</dbReference>
<proteinExistence type="predicted"/>
<dbReference type="Pfam" id="PF00034">
    <property type="entry name" value="Cytochrom_C"/>
    <property type="match status" value="1"/>
</dbReference>
<keyword evidence="2 4" id="KW-0479">Metal-binding</keyword>
<feature type="signal peptide" evidence="5">
    <location>
        <begin position="1"/>
        <end position="17"/>
    </location>
</feature>
<accession>A0ABW5N168</accession>
<evidence type="ECO:0000313" key="7">
    <source>
        <dbReference type="EMBL" id="MFD2588318.1"/>
    </source>
</evidence>
<feature type="chain" id="PRO_5045340372" evidence="5">
    <location>
        <begin position="18"/>
        <end position="131"/>
    </location>
</feature>
<protein>
    <submittedName>
        <fullName evidence="7">C-type cytochrome</fullName>
    </submittedName>
</protein>
<comment type="caution">
    <text evidence="7">The sequence shown here is derived from an EMBL/GenBank/DDBJ whole genome shotgun (WGS) entry which is preliminary data.</text>
</comment>
<dbReference type="PANTHER" id="PTHR35008:SF8">
    <property type="entry name" value="ALCOHOL DEHYDROGENASE CYTOCHROME C SUBUNIT"/>
    <property type="match status" value="1"/>
</dbReference>
<dbReference type="PANTHER" id="PTHR35008">
    <property type="entry name" value="BLL4482 PROTEIN-RELATED"/>
    <property type="match status" value="1"/>
</dbReference>
<evidence type="ECO:0000256" key="4">
    <source>
        <dbReference type="PROSITE-ProRule" id="PRU00433"/>
    </source>
</evidence>
<evidence type="ECO:0000256" key="3">
    <source>
        <dbReference type="ARBA" id="ARBA00023004"/>
    </source>
</evidence>
<sequence>MKLLLVLLLFGCSHLYAQSSLKNSVVLGEKIYLRKCATCHGKSGLGKEKRIPPLANSDYLTNNQESSIRGILFGLKGEITVNGVNYNRKMKAVKLSDLEVANVMNFIQNSWGNKNKKSVTKEAVAKIRTKH</sequence>
<feature type="domain" description="Cytochrome c" evidence="6">
    <location>
        <begin position="23"/>
        <end position="111"/>
    </location>
</feature>
<dbReference type="Gene3D" id="1.10.760.10">
    <property type="entry name" value="Cytochrome c-like domain"/>
    <property type="match status" value="1"/>
</dbReference>
<dbReference type="EMBL" id="JBHULB010000077">
    <property type="protein sequence ID" value="MFD2588318.1"/>
    <property type="molecule type" value="Genomic_DNA"/>
</dbReference>
<organism evidence="7 8">
    <name type="scientific">Croceitalea marina</name>
    <dbReference type="NCBI Taxonomy" id="1775166"/>
    <lineage>
        <taxon>Bacteria</taxon>
        <taxon>Pseudomonadati</taxon>
        <taxon>Bacteroidota</taxon>
        <taxon>Flavobacteriia</taxon>
        <taxon>Flavobacteriales</taxon>
        <taxon>Flavobacteriaceae</taxon>
        <taxon>Croceitalea</taxon>
    </lineage>
</organism>
<keyword evidence="8" id="KW-1185">Reference proteome</keyword>
<keyword evidence="1 4" id="KW-0349">Heme</keyword>
<dbReference type="RefSeq" id="WP_377767848.1">
    <property type="nucleotide sequence ID" value="NZ_JBHULB010000077.1"/>
</dbReference>
<reference evidence="8" key="1">
    <citation type="journal article" date="2019" name="Int. J. Syst. Evol. Microbiol.">
        <title>The Global Catalogue of Microorganisms (GCM) 10K type strain sequencing project: providing services to taxonomists for standard genome sequencing and annotation.</title>
        <authorList>
            <consortium name="The Broad Institute Genomics Platform"/>
            <consortium name="The Broad Institute Genome Sequencing Center for Infectious Disease"/>
            <person name="Wu L."/>
            <person name="Ma J."/>
        </authorList>
    </citation>
    <scope>NUCLEOTIDE SEQUENCE [LARGE SCALE GENOMIC DNA]</scope>
    <source>
        <strain evidence="8">KCTC 52368</strain>
    </source>
</reference>
<name>A0ABW5N168_9FLAO</name>
<dbReference type="Proteomes" id="UP001597526">
    <property type="component" value="Unassembled WGS sequence"/>
</dbReference>
<dbReference type="InterPro" id="IPR036909">
    <property type="entry name" value="Cyt_c-like_dom_sf"/>
</dbReference>
<keyword evidence="5" id="KW-0732">Signal</keyword>